<evidence type="ECO:0000259" key="4">
    <source>
        <dbReference type="PROSITE" id="PS50968"/>
    </source>
</evidence>
<dbReference type="PROSITE" id="PS00189">
    <property type="entry name" value="LIPOYL"/>
    <property type="match status" value="1"/>
</dbReference>
<dbReference type="RefSeq" id="WP_189442913.1">
    <property type="nucleotide sequence ID" value="NZ_BMZI01000001.1"/>
</dbReference>
<dbReference type="NCBIfam" id="NF002270">
    <property type="entry name" value="PRK01202.1"/>
    <property type="match status" value="1"/>
</dbReference>
<dbReference type="Gene3D" id="2.40.50.100">
    <property type="match status" value="1"/>
</dbReference>
<dbReference type="InterPro" id="IPR033753">
    <property type="entry name" value="GCV_H/Fam206"/>
</dbReference>
<dbReference type="InterPro" id="IPR000089">
    <property type="entry name" value="Biotin_lipoyl"/>
</dbReference>
<feature type="domain" description="Lipoyl-binding" evidence="4">
    <location>
        <begin position="24"/>
        <end position="106"/>
    </location>
</feature>
<dbReference type="NCBIfam" id="TIGR00527">
    <property type="entry name" value="gcvH"/>
    <property type="match status" value="1"/>
</dbReference>
<dbReference type="InterPro" id="IPR017453">
    <property type="entry name" value="GCV_H_sub"/>
</dbReference>
<organism evidence="5 6">
    <name type="scientific">Salinicola rhizosphaerae</name>
    <dbReference type="NCBI Taxonomy" id="1443141"/>
    <lineage>
        <taxon>Bacteria</taxon>
        <taxon>Pseudomonadati</taxon>
        <taxon>Pseudomonadota</taxon>
        <taxon>Gammaproteobacteria</taxon>
        <taxon>Oceanospirillales</taxon>
        <taxon>Halomonadaceae</taxon>
        <taxon>Salinicola</taxon>
    </lineage>
</organism>
<evidence type="ECO:0000313" key="6">
    <source>
        <dbReference type="Proteomes" id="UP000646745"/>
    </source>
</evidence>
<dbReference type="InterPro" id="IPR002930">
    <property type="entry name" value="GCV_H"/>
</dbReference>
<name>A0ABQ3DRD7_9GAMM</name>
<reference evidence="6" key="1">
    <citation type="journal article" date="2019" name="Int. J. Syst. Evol. Microbiol.">
        <title>The Global Catalogue of Microorganisms (GCM) 10K type strain sequencing project: providing services to taxonomists for standard genome sequencing and annotation.</title>
        <authorList>
            <consortium name="The Broad Institute Genomics Platform"/>
            <consortium name="The Broad Institute Genome Sequencing Center for Infectious Disease"/>
            <person name="Wu L."/>
            <person name="Ma J."/>
        </authorList>
    </citation>
    <scope>NUCLEOTIDE SEQUENCE [LARGE SCALE GENOMIC DNA]</scope>
    <source>
        <strain evidence="6">KCTC 32998</strain>
    </source>
</reference>
<dbReference type="Pfam" id="PF01597">
    <property type="entry name" value="GCV_H"/>
    <property type="match status" value="1"/>
</dbReference>
<feature type="modified residue" description="N6-lipoyllysine" evidence="3">
    <location>
        <position position="65"/>
    </location>
</feature>
<accession>A0ABQ3DRD7</accession>
<dbReference type="PANTHER" id="PTHR11715:SF3">
    <property type="entry name" value="GLYCINE CLEAVAGE SYSTEM H PROTEIN-RELATED"/>
    <property type="match status" value="1"/>
</dbReference>
<comment type="caution">
    <text evidence="5">The sequence shown here is derived from an EMBL/GenBank/DDBJ whole genome shotgun (WGS) entry which is preliminary data.</text>
</comment>
<dbReference type="CDD" id="cd06848">
    <property type="entry name" value="GCS_H"/>
    <property type="match status" value="1"/>
</dbReference>
<keyword evidence="6" id="KW-1185">Reference proteome</keyword>
<evidence type="ECO:0000313" key="5">
    <source>
        <dbReference type="EMBL" id="GHB09659.1"/>
    </source>
</evidence>
<keyword evidence="2 3" id="KW-0450">Lipoyl</keyword>
<gene>
    <name evidence="3 5" type="primary">gcvH</name>
    <name evidence="5" type="ORF">GCM10009038_04120</name>
</gene>
<evidence type="ECO:0000256" key="1">
    <source>
        <dbReference type="ARBA" id="ARBA00009249"/>
    </source>
</evidence>
<evidence type="ECO:0000256" key="2">
    <source>
        <dbReference type="ARBA" id="ARBA00022823"/>
    </source>
</evidence>
<dbReference type="PANTHER" id="PTHR11715">
    <property type="entry name" value="GLYCINE CLEAVAGE SYSTEM H PROTEIN"/>
    <property type="match status" value="1"/>
</dbReference>
<evidence type="ECO:0000256" key="3">
    <source>
        <dbReference type="HAMAP-Rule" id="MF_00272"/>
    </source>
</evidence>
<dbReference type="Proteomes" id="UP000646745">
    <property type="component" value="Unassembled WGS sequence"/>
</dbReference>
<protein>
    <recommendedName>
        <fullName evidence="3">Glycine cleavage system H protein</fullName>
    </recommendedName>
</protein>
<dbReference type="InterPro" id="IPR003016">
    <property type="entry name" value="2-oxoA_DH_lipoyl-BS"/>
</dbReference>
<comment type="cofactor">
    <cofactor evidence="3">
        <name>(R)-lipoate</name>
        <dbReference type="ChEBI" id="CHEBI:83088"/>
    </cofactor>
    <text evidence="3">Binds 1 lipoyl cofactor covalently.</text>
</comment>
<dbReference type="SUPFAM" id="SSF51230">
    <property type="entry name" value="Single hybrid motif"/>
    <property type="match status" value="1"/>
</dbReference>
<sequence>MSDIPSNLLYTDSHEWVQDNGDGTVTVGITDHAQEALGDVVFVELPEAGRELDAGDEFGVIESVKAASDLYAPLAGEIVEVNEALEDSPETVNDSPYGDGWILKLQLADQGDLESLMSADAYKELVAAETSDD</sequence>
<comment type="function">
    <text evidence="3">The glycine cleavage system catalyzes the degradation of glycine. The H protein shuttles the methylamine group of glycine from the P protein to the T protein.</text>
</comment>
<proteinExistence type="inferred from homology"/>
<dbReference type="HAMAP" id="MF_00272">
    <property type="entry name" value="GcvH"/>
    <property type="match status" value="1"/>
</dbReference>
<comment type="similarity">
    <text evidence="1 3">Belongs to the GcvH family.</text>
</comment>
<dbReference type="PROSITE" id="PS50968">
    <property type="entry name" value="BIOTINYL_LIPOYL"/>
    <property type="match status" value="1"/>
</dbReference>
<dbReference type="InterPro" id="IPR011053">
    <property type="entry name" value="Single_hybrid_motif"/>
</dbReference>
<comment type="subunit">
    <text evidence="3">The glycine cleavage system is composed of four proteins: P, T, L and H.</text>
</comment>
<dbReference type="EMBL" id="BMZI01000001">
    <property type="protein sequence ID" value="GHB09659.1"/>
    <property type="molecule type" value="Genomic_DNA"/>
</dbReference>